<proteinExistence type="predicted"/>
<dbReference type="GeneID" id="118478043"/>
<sequence length="331" mass="38539">MKSFKMTSQRQNLSRTFYPVLTTAAVFLTFAYLLVITPPSVHSEGQFTWMKLDQFDDIDNKIRSVNAKNCQSKSKAELVLRRDTVAQLPVYNQLLSRIWYRNRTTLIHIHNMALNRAFFFSYVLQKMNDSRSFGLQPNWMYYYFSTVADVNANPSMLNGSAMYFDNHCHYPNWYVTVPFNKTLPLFGPKAFRWDDYQDQDNWLREPSRQVVKMVDFGAGRDTNYTHAGYKMNPWYNTWLPDIKGDMDSLTKFTYYIGIKRSNQTGAFITDDFDSFAFFGPSSPSAAETDSRKLPVSFTQPYFDCGASNKWIVSAVAPVIDFMPRYSNYTHL</sequence>
<reference evidence="2" key="1">
    <citation type="submission" date="2025-08" db="UniProtKB">
        <authorList>
            <consortium name="RefSeq"/>
        </authorList>
    </citation>
    <scope>IDENTIFICATION</scope>
</reference>
<gene>
    <name evidence="2" type="primary">LOC118478043</name>
</gene>
<keyword evidence="1" id="KW-1185">Reference proteome</keyword>
<evidence type="ECO:0000313" key="2">
    <source>
        <dbReference type="RefSeq" id="XP_035826829.1"/>
    </source>
</evidence>
<dbReference type="RefSeq" id="XP_035826829.1">
    <property type="nucleotide sequence ID" value="XM_035970936.1"/>
</dbReference>
<evidence type="ECO:0000313" key="1">
    <source>
        <dbReference type="Proteomes" id="UP000694888"/>
    </source>
</evidence>
<organism evidence="1 2">
    <name type="scientific">Aplysia californica</name>
    <name type="common">California sea hare</name>
    <dbReference type="NCBI Taxonomy" id="6500"/>
    <lineage>
        <taxon>Eukaryota</taxon>
        <taxon>Metazoa</taxon>
        <taxon>Spiralia</taxon>
        <taxon>Lophotrochozoa</taxon>
        <taxon>Mollusca</taxon>
        <taxon>Gastropoda</taxon>
        <taxon>Heterobranchia</taxon>
        <taxon>Euthyneura</taxon>
        <taxon>Tectipleura</taxon>
        <taxon>Aplysiida</taxon>
        <taxon>Aplysioidea</taxon>
        <taxon>Aplysiidae</taxon>
        <taxon>Aplysia</taxon>
    </lineage>
</organism>
<feature type="non-terminal residue" evidence="2">
    <location>
        <position position="331"/>
    </location>
</feature>
<accession>A0ABM1VWN7</accession>
<protein>
    <submittedName>
        <fullName evidence="2">Uncharacterized protein LOC118478043</fullName>
    </submittedName>
</protein>
<name>A0ABM1VWN7_APLCA</name>
<dbReference type="Proteomes" id="UP000694888">
    <property type="component" value="Unplaced"/>
</dbReference>